<proteinExistence type="predicted"/>
<feature type="compositionally biased region" description="Low complexity" evidence="1">
    <location>
        <begin position="42"/>
        <end position="52"/>
    </location>
</feature>
<evidence type="ECO:0000313" key="2">
    <source>
        <dbReference type="EMBL" id="PCG74716.1"/>
    </source>
</evidence>
<evidence type="ECO:0000256" key="1">
    <source>
        <dbReference type="SAM" id="MobiDB-lite"/>
    </source>
</evidence>
<organism evidence="2">
    <name type="scientific">Heliothis virescens</name>
    <name type="common">Tobacco budworm moth</name>
    <dbReference type="NCBI Taxonomy" id="7102"/>
    <lineage>
        <taxon>Eukaryota</taxon>
        <taxon>Metazoa</taxon>
        <taxon>Ecdysozoa</taxon>
        <taxon>Arthropoda</taxon>
        <taxon>Hexapoda</taxon>
        <taxon>Insecta</taxon>
        <taxon>Pterygota</taxon>
        <taxon>Neoptera</taxon>
        <taxon>Endopterygota</taxon>
        <taxon>Lepidoptera</taxon>
        <taxon>Glossata</taxon>
        <taxon>Ditrysia</taxon>
        <taxon>Noctuoidea</taxon>
        <taxon>Noctuidae</taxon>
        <taxon>Heliothinae</taxon>
        <taxon>Heliothis</taxon>
    </lineage>
</organism>
<sequence>MTLKNVICYKFYISDDSRPRRIPRPFPSTEAAGRAWRSQPTAADAADPADPSDLSAADMDALISYSQPAHADDLLLGTPADGAAALSLGRRMTRVWLRAAGRRAGADALAAACARAATPAAACTRACWPWSAAPSCACAPRRCAAATRSRCWSSGARAAAAWSSSAATWSCATALRPLHAPEAAALRLVTLHRLFVII</sequence>
<accession>A0A2A4JSH0</accession>
<protein>
    <submittedName>
        <fullName evidence="2">Uncharacterized protein</fullName>
    </submittedName>
</protein>
<dbReference type="AlphaFoldDB" id="A0A2A4JSH0"/>
<name>A0A2A4JSH0_HELVI</name>
<feature type="region of interest" description="Disordered" evidence="1">
    <location>
        <begin position="22"/>
        <end position="52"/>
    </location>
</feature>
<dbReference type="EMBL" id="NWSH01000700">
    <property type="protein sequence ID" value="PCG74716.1"/>
    <property type="molecule type" value="Genomic_DNA"/>
</dbReference>
<gene>
    <name evidence="2" type="ORF">B5V51_12846</name>
</gene>
<comment type="caution">
    <text evidence="2">The sequence shown here is derived from an EMBL/GenBank/DDBJ whole genome shotgun (WGS) entry which is preliminary data.</text>
</comment>
<reference evidence="2" key="1">
    <citation type="submission" date="2017-09" db="EMBL/GenBank/DDBJ databases">
        <title>Contemporary evolution of a Lepidopteran species, Heliothis virescens, in response to modern agricultural practices.</title>
        <authorList>
            <person name="Fritz M.L."/>
            <person name="Deyonke A.M."/>
            <person name="Papanicolaou A."/>
            <person name="Micinski S."/>
            <person name="Westbrook J."/>
            <person name="Gould F."/>
        </authorList>
    </citation>
    <scope>NUCLEOTIDE SEQUENCE [LARGE SCALE GENOMIC DNA]</scope>
    <source>
        <strain evidence="2">HvINT-</strain>
        <tissue evidence="2">Whole body</tissue>
    </source>
</reference>